<keyword evidence="1" id="KW-1133">Transmembrane helix</keyword>
<sequence>MTNKPFIVRIVSPTEEPALPKADIPAIKPVKNKNDIFGKQSRIISGSTLGFAAGLIVYMMLKLNGVDLGRVESSFIIGMPSFLGVMTSLVMF</sequence>
<dbReference type="EMBL" id="MEUI01000011">
    <property type="protein sequence ID" value="OGC34961.1"/>
    <property type="molecule type" value="Genomic_DNA"/>
</dbReference>
<comment type="caution">
    <text evidence="2">The sequence shown here is derived from an EMBL/GenBank/DDBJ whole genome shotgun (WGS) entry which is preliminary data.</text>
</comment>
<reference evidence="2 3" key="1">
    <citation type="journal article" date="2016" name="Nat. Commun.">
        <title>Thousands of microbial genomes shed light on interconnected biogeochemical processes in an aquifer system.</title>
        <authorList>
            <person name="Anantharaman K."/>
            <person name="Brown C.T."/>
            <person name="Hug L.A."/>
            <person name="Sharon I."/>
            <person name="Castelle C.J."/>
            <person name="Probst A.J."/>
            <person name="Thomas B.C."/>
            <person name="Singh A."/>
            <person name="Wilkins M.J."/>
            <person name="Karaoz U."/>
            <person name="Brodie E.L."/>
            <person name="Williams K.H."/>
            <person name="Hubbard S.S."/>
            <person name="Banfield J.F."/>
        </authorList>
    </citation>
    <scope>NUCLEOTIDE SEQUENCE [LARGE SCALE GENOMIC DNA]</scope>
</reference>
<gene>
    <name evidence="2" type="ORF">A2462_05130</name>
</gene>
<evidence type="ECO:0000313" key="3">
    <source>
        <dbReference type="Proteomes" id="UP000177309"/>
    </source>
</evidence>
<feature type="transmembrane region" description="Helical" evidence="1">
    <location>
        <begin position="73"/>
        <end position="91"/>
    </location>
</feature>
<organism evidence="2 3">
    <name type="scientific">candidate division WOR-1 bacterium RIFOXYC2_FULL_41_25</name>
    <dbReference type="NCBI Taxonomy" id="1802586"/>
    <lineage>
        <taxon>Bacteria</taxon>
        <taxon>Bacillati</taxon>
        <taxon>Saganbacteria</taxon>
    </lineage>
</organism>
<accession>A0A1F4TQI2</accession>
<keyword evidence="1" id="KW-0472">Membrane</keyword>
<evidence type="ECO:0000256" key="1">
    <source>
        <dbReference type="SAM" id="Phobius"/>
    </source>
</evidence>
<proteinExistence type="predicted"/>
<name>A0A1F4TQI2_UNCSA</name>
<protein>
    <submittedName>
        <fullName evidence="2">Uncharacterized protein</fullName>
    </submittedName>
</protein>
<feature type="transmembrane region" description="Helical" evidence="1">
    <location>
        <begin position="43"/>
        <end position="61"/>
    </location>
</feature>
<keyword evidence="1" id="KW-0812">Transmembrane</keyword>
<dbReference type="Proteomes" id="UP000177309">
    <property type="component" value="Unassembled WGS sequence"/>
</dbReference>
<dbReference type="AlphaFoldDB" id="A0A1F4TQI2"/>
<evidence type="ECO:0000313" key="2">
    <source>
        <dbReference type="EMBL" id="OGC34961.1"/>
    </source>
</evidence>